<dbReference type="InterPro" id="IPR036412">
    <property type="entry name" value="HAD-like_sf"/>
</dbReference>
<accession>A0A5C5ZKF5</accession>
<comment type="caution">
    <text evidence="2">The sequence shown here is derived from an EMBL/GenBank/DDBJ whole genome shotgun (WGS) entry which is preliminary data.</text>
</comment>
<dbReference type="Pfam" id="PF00702">
    <property type="entry name" value="Hydrolase"/>
    <property type="match status" value="1"/>
</dbReference>
<dbReference type="Gene3D" id="3.40.50.1000">
    <property type="entry name" value="HAD superfamily/HAD-like"/>
    <property type="match status" value="1"/>
</dbReference>
<dbReference type="RefSeq" id="WP_146401910.1">
    <property type="nucleotide sequence ID" value="NZ_SJPQ01000003.1"/>
</dbReference>
<dbReference type="InterPro" id="IPR006439">
    <property type="entry name" value="HAD-SF_hydro_IA"/>
</dbReference>
<dbReference type="SFLD" id="SFLDS00003">
    <property type="entry name" value="Haloacid_Dehalogenase"/>
    <property type="match status" value="1"/>
</dbReference>
<dbReference type="Gene3D" id="1.10.150.240">
    <property type="entry name" value="Putative phosphatase, domain 2"/>
    <property type="match status" value="1"/>
</dbReference>
<dbReference type="GO" id="GO:0006281">
    <property type="term" value="P:DNA repair"/>
    <property type="evidence" value="ECO:0007669"/>
    <property type="project" value="TreeGrafter"/>
</dbReference>
<dbReference type="HAMAP" id="MF_01375">
    <property type="entry name" value="PhnX"/>
    <property type="match status" value="1"/>
</dbReference>
<dbReference type="NCBIfam" id="TIGR01422">
    <property type="entry name" value="phosphonatase"/>
    <property type="match status" value="1"/>
</dbReference>
<dbReference type="EC" id="3.11.1.1" evidence="2"/>
<evidence type="ECO:0000313" key="3">
    <source>
        <dbReference type="Proteomes" id="UP000315440"/>
    </source>
</evidence>
<dbReference type="SFLD" id="SFLDG01129">
    <property type="entry name" value="C1.5:_HAD__Beta-PGM__Phosphata"/>
    <property type="match status" value="1"/>
</dbReference>
<keyword evidence="1" id="KW-0704">Schiff base</keyword>
<dbReference type="SFLD" id="SFLDG01135">
    <property type="entry name" value="C1.5.6:_HAD__Beta-PGM__Phospha"/>
    <property type="match status" value="1"/>
</dbReference>
<dbReference type="Proteomes" id="UP000315440">
    <property type="component" value="Unassembled WGS sequence"/>
</dbReference>
<dbReference type="GO" id="GO:0050194">
    <property type="term" value="F:phosphonoacetaldehyde hydrolase activity"/>
    <property type="evidence" value="ECO:0007669"/>
    <property type="project" value="UniProtKB-EC"/>
</dbReference>
<dbReference type="InterPro" id="IPR050155">
    <property type="entry name" value="HAD-like_hydrolase_sf"/>
</dbReference>
<dbReference type="AlphaFoldDB" id="A0A5C5ZKF5"/>
<dbReference type="GO" id="GO:0005829">
    <property type="term" value="C:cytosol"/>
    <property type="evidence" value="ECO:0007669"/>
    <property type="project" value="TreeGrafter"/>
</dbReference>
<keyword evidence="2" id="KW-0378">Hydrolase</keyword>
<protein>
    <submittedName>
        <fullName evidence="2">Phosphonoacetaldehyde hydrolase</fullName>
        <ecNumber evidence="2">3.11.1.1</ecNumber>
    </submittedName>
</protein>
<keyword evidence="3" id="KW-1185">Reference proteome</keyword>
<dbReference type="InterPro" id="IPR023214">
    <property type="entry name" value="HAD_sf"/>
</dbReference>
<proteinExistence type="inferred from homology"/>
<dbReference type="SUPFAM" id="SSF56784">
    <property type="entry name" value="HAD-like"/>
    <property type="match status" value="1"/>
</dbReference>
<dbReference type="InterPro" id="IPR006323">
    <property type="entry name" value="Phosphonoacetald_hydro"/>
</dbReference>
<evidence type="ECO:0000256" key="1">
    <source>
        <dbReference type="ARBA" id="ARBA00023270"/>
    </source>
</evidence>
<dbReference type="OrthoDB" id="5504491at2"/>
<name>A0A5C5ZKF5_9BACT</name>
<reference evidence="2 3" key="1">
    <citation type="submission" date="2019-02" db="EMBL/GenBank/DDBJ databases">
        <title>Deep-cultivation of Planctomycetes and their phenomic and genomic characterization uncovers novel biology.</title>
        <authorList>
            <person name="Wiegand S."/>
            <person name="Jogler M."/>
            <person name="Boedeker C."/>
            <person name="Pinto D."/>
            <person name="Vollmers J."/>
            <person name="Rivas-Marin E."/>
            <person name="Kohn T."/>
            <person name="Peeters S.H."/>
            <person name="Heuer A."/>
            <person name="Rast P."/>
            <person name="Oberbeckmann S."/>
            <person name="Bunk B."/>
            <person name="Jeske O."/>
            <person name="Meyerdierks A."/>
            <person name="Storesund J.E."/>
            <person name="Kallscheuer N."/>
            <person name="Luecker S."/>
            <person name="Lage O.M."/>
            <person name="Pohl T."/>
            <person name="Merkel B.J."/>
            <person name="Hornburger P."/>
            <person name="Mueller R.-W."/>
            <person name="Bruemmer F."/>
            <person name="Labrenz M."/>
            <person name="Spormann A.M."/>
            <person name="Op Den Camp H."/>
            <person name="Overmann J."/>
            <person name="Amann R."/>
            <person name="Jetten M.S.M."/>
            <person name="Mascher T."/>
            <person name="Medema M.H."/>
            <person name="Devos D.P."/>
            <person name="Kaster A.-K."/>
            <person name="Ovreas L."/>
            <person name="Rohde M."/>
            <person name="Galperin M.Y."/>
            <person name="Jogler C."/>
        </authorList>
    </citation>
    <scope>NUCLEOTIDE SEQUENCE [LARGE SCALE GENOMIC DNA]</scope>
    <source>
        <strain evidence="2 3">Mal64</strain>
    </source>
</reference>
<organism evidence="2 3">
    <name type="scientific">Pseudobythopirellula maris</name>
    <dbReference type="NCBI Taxonomy" id="2527991"/>
    <lineage>
        <taxon>Bacteria</taxon>
        <taxon>Pseudomonadati</taxon>
        <taxon>Planctomycetota</taxon>
        <taxon>Planctomycetia</taxon>
        <taxon>Pirellulales</taxon>
        <taxon>Lacipirellulaceae</taxon>
        <taxon>Pseudobythopirellula</taxon>
    </lineage>
</organism>
<dbReference type="EMBL" id="SJPQ01000003">
    <property type="protein sequence ID" value="TWT87618.1"/>
    <property type="molecule type" value="Genomic_DNA"/>
</dbReference>
<evidence type="ECO:0000313" key="2">
    <source>
        <dbReference type="EMBL" id="TWT87618.1"/>
    </source>
</evidence>
<sequence length="280" mass="30051">MIEVEPRRLQDSEPLTLRAVVLDWAGTTVDYGSRAPITAILAAFDEAGFPVTEAEARQPMGRAKRDHLQTLLAIPEVAARWRDAKGRPSEESDIDYLYENFLRVQAGCVAEHSGLIPGCLEAIASCREMGLKIGSSTGYTRELLAAVAERACGEGYTPDVMLSADDVSPGRPAPWLCVENARRLGVYPMASVVKVDDTPAGVAAGRNAGAWSVGVVQSGNEVGLTLEAFDALAPERREAAVVQACERLTKAGAHFLIDTIAELPAVVERINEKLVQGERP</sequence>
<gene>
    <name evidence="2" type="primary">phnX</name>
    <name evidence="2" type="ORF">Mal64_31600</name>
</gene>
<dbReference type="PANTHER" id="PTHR43434">
    <property type="entry name" value="PHOSPHOGLYCOLATE PHOSPHATASE"/>
    <property type="match status" value="1"/>
</dbReference>
<dbReference type="GO" id="GO:0008967">
    <property type="term" value="F:phosphoglycolate phosphatase activity"/>
    <property type="evidence" value="ECO:0007669"/>
    <property type="project" value="TreeGrafter"/>
</dbReference>
<dbReference type="GO" id="GO:0019700">
    <property type="term" value="P:organic phosphonate catabolic process"/>
    <property type="evidence" value="ECO:0007669"/>
    <property type="project" value="InterPro"/>
</dbReference>
<dbReference type="InterPro" id="IPR023198">
    <property type="entry name" value="PGP-like_dom2"/>
</dbReference>
<dbReference type="PANTHER" id="PTHR43434:SF19">
    <property type="entry name" value="PHOSPHONOACETALDEHYDE HYDROLASE"/>
    <property type="match status" value="1"/>
</dbReference>
<dbReference type="NCBIfam" id="TIGR01509">
    <property type="entry name" value="HAD-SF-IA-v3"/>
    <property type="match status" value="1"/>
</dbReference>